<dbReference type="Gene3D" id="1.20.120.1630">
    <property type="match status" value="1"/>
</dbReference>
<feature type="transmembrane region" description="Helical" evidence="1">
    <location>
        <begin position="57"/>
        <end position="74"/>
    </location>
</feature>
<evidence type="ECO:0000313" key="3">
    <source>
        <dbReference type="Proteomes" id="UP001290462"/>
    </source>
</evidence>
<accession>A0AAW9JMX1</accession>
<dbReference type="EMBL" id="JAVBVO010000002">
    <property type="protein sequence ID" value="MDZ5757762.1"/>
    <property type="molecule type" value="Genomic_DNA"/>
</dbReference>
<organism evidence="2 3">
    <name type="scientific">Carnobacterium maltaromaticum</name>
    <name type="common">Carnobacterium piscicola</name>
    <dbReference type="NCBI Taxonomy" id="2751"/>
    <lineage>
        <taxon>Bacteria</taxon>
        <taxon>Bacillati</taxon>
        <taxon>Bacillota</taxon>
        <taxon>Bacilli</taxon>
        <taxon>Lactobacillales</taxon>
        <taxon>Carnobacteriaceae</taxon>
        <taxon>Carnobacterium</taxon>
    </lineage>
</organism>
<feature type="transmembrane region" description="Helical" evidence="1">
    <location>
        <begin position="187"/>
        <end position="205"/>
    </location>
</feature>
<keyword evidence="1" id="KW-0472">Membrane</keyword>
<feature type="transmembrane region" description="Helical" evidence="1">
    <location>
        <begin position="6"/>
        <end position="26"/>
    </location>
</feature>
<comment type="caution">
    <text evidence="2">The sequence shown here is derived from an EMBL/GenBank/DDBJ whole genome shotgun (WGS) entry which is preliminary data.</text>
</comment>
<feature type="transmembrane region" description="Helical" evidence="1">
    <location>
        <begin position="137"/>
        <end position="155"/>
    </location>
</feature>
<dbReference type="PROSITE" id="PS50244">
    <property type="entry name" value="S5A_REDUCTASE"/>
    <property type="match status" value="1"/>
</dbReference>
<gene>
    <name evidence="2" type="ORF">RAK27_03740</name>
</gene>
<protein>
    <submittedName>
        <fullName evidence="2">DUF1295 domain-containing protein</fullName>
    </submittedName>
</protein>
<reference evidence="2" key="1">
    <citation type="submission" date="2023-08" db="EMBL/GenBank/DDBJ databases">
        <title>Genomic characterization of piscicolin 126 produced by Carnobacterium maltaromaticum CM22 strain isolated from salmon (Salmo salar).</title>
        <authorList>
            <person name="Gonzalez-Gragera E."/>
            <person name="Garcia-Lopez J.D."/>
            <person name="Teso-Perez C."/>
            <person name="Gimenez-Hernandez I."/>
            <person name="Peralta-Sanchez J.M."/>
            <person name="Valdivia E."/>
            <person name="Montalban-Lopez M."/>
            <person name="Martin-Platero A.M."/>
            <person name="Banos A."/>
            <person name="Martinez-Bueno M."/>
        </authorList>
    </citation>
    <scope>NUCLEOTIDE SEQUENCE</scope>
    <source>
        <strain evidence="2">CM22</strain>
    </source>
</reference>
<keyword evidence="1" id="KW-1133">Transmembrane helix</keyword>
<dbReference type="GO" id="GO:0016020">
    <property type="term" value="C:membrane"/>
    <property type="evidence" value="ECO:0007669"/>
    <property type="project" value="TreeGrafter"/>
</dbReference>
<dbReference type="AlphaFoldDB" id="A0AAW9JMX1"/>
<proteinExistence type="predicted"/>
<dbReference type="Proteomes" id="UP001290462">
    <property type="component" value="Unassembled WGS sequence"/>
</dbReference>
<evidence type="ECO:0000256" key="1">
    <source>
        <dbReference type="SAM" id="Phobius"/>
    </source>
</evidence>
<name>A0AAW9JMX1_CARML</name>
<feature type="transmembrane region" description="Helical" evidence="1">
    <location>
        <begin position="33"/>
        <end position="51"/>
    </location>
</feature>
<dbReference type="PANTHER" id="PTHR32251">
    <property type="entry name" value="3-OXO-5-ALPHA-STEROID 4-DEHYDROGENASE"/>
    <property type="match status" value="1"/>
</dbReference>
<feature type="transmembrane region" description="Helical" evidence="1">
    <location>
        <begin position="105"/>
        <end position="125"/>
    </location>
</feature>
<evidence type="ECO:0000313" key="2">
    <source>
        <dbReference type="EMBL" id="MDZ5757762.1"/>
    </source>
</evidence>
<dbReference type="PANTHER" id="PTHR32251:SF17">
    <property type="entry name" value="STEROID 5-ALPHA REDUCTASE C-TERMINAL DOMAIN-CONTAINING PROTEIN"/>
    <property type="match status" value="1"/>
</dbReference>
<sequence>MNTTYLIVAGLLLCYFTLLFIIAQVIENNSIVDLAWGPGFIIVAVSSYWLMSEKSLAATWVTILVTIWGTRLFIHLAKRNIGKPEDYRYVNMRKRWGTKLPRLKAFLNVFVLQGVLLYIVSLPILMINTSDVMNFYWWNYIGIAVWLIGFFFEVIGDWQLTAFKKDKSNHGKLLTTGLWSLTRHPNYFGEATSWWGIYLITLTSLSALAGIVGPLVITLLLLFVSGVPLLEKKYKDRPDFIHYAEKTAKFFPLLGKKGL</sequence>
<dbReference type="Pfam" id="PF06966">
    <property type="entry name" value="DUF1295"/>
    <property type="match status" value="1"/>
</dbReference>
<dbReference type="InterPro" id="IPR010721">
    <property type="entry name" value="UstE-like"/>
</dbReference>
<dbReference type="RefSeq" id="WP_056999757.1">
    <property type="nucleotide sequence ID" value="NZ_BJOJ01000038.1"/>
</dbReference>
<keyword evidence="1" id="KW-0812">Transmembrane</keyword>